<keyword evidence="7" id="KW-0479">Metal-binding</keyword>
<dbReference type="GO" id="GO:0008237">
    <property type="term" value="F:metallopeptidase activity"/>
    <property type="evidence" value="ECO:0007669"/>
    <property type="project" value="UniProtKB-KW"/>
</dbReference>
<dbReference type="Pfam" id="PF02163">
    <property type="entry name" value="Peptidase_M50"/>
    <property type="match status" value="1"/>
</dbReference>
<evidence type="ECO:0000256" key="2">
    <source>
        <dbReference type="ARBA" id="ARBA00004651"/>
    </source>
</evidence>
<accession>A0A1Y1QBU1</accession>
<dbReference type="GO" id="GO:0046872">
    <property type="term" value="F:metal ion binding"/>
    <property type="evidence" value="ECO:0007669"/>
    <property type="project" value="UniProtKB-KW"/>
</dbReference>
<keyword evidence="10 13" id="KW-1133">Transmembrane helix</keyword>
<comment type="cofactor">
    <cofactor evidence="1">
        <name>Zn(2+)</name>
        <dbReference type="ChEBI" id="CHEBI:29105"/>
    </cofactor>
</comment>
<name>A0A1Y1QBU1_9GAMM</name>
<evidence type="ECO:0000313" key="16">
    <source>
        <dbReference type="Proteomes" id="UP000192491"/>
    </source>
</evidence>
<proteinExistence type="inferred from homology"/>
<keyword evidence="4" id="KW-1003">Cell membrane</keyword>
<dbReference type="GO" id="GO:0005886">
    <property type="term" value="C:plasma membrane"/>
    <property type="evidence" value="ECO:0007669"/>
    <property type="project" value="UniProtKB-SubCell"/>
</dbReference>
<evidence type="ECO:0000256" key="8">
    <source>
        <dbReference type="ARBA" id="ARBA00022801"/>
    </source>
</evidence>
<evidence type="ECO:0000256" key="6">
    <source>
        <dbReference type="ARBA" id="ARBA00022692"/>
    </source>
</evidence>
<comment type="similarity">
    <text evidence="3">Belongs to the peptidase M50B family.</text>
</comment>
<dbReference type="EMBL" id="MTEJ01000523">
    <property type="protein sequence ID" value="OQX02010.1"/>
    <property type="molecule type" value="Genomic_DNA"/>
</dbReference>
<evidence type="ECO:0000256" key="4">
    <source>
        <dbReference type="ARBA" id="ARBA00022475"/>
    </source>
</evidence>
<dbReference type="STRING" id="1123401.GCA_000621325_00415"/>
<dbReference type="CDD" id="cd06158">
    <property type="entry name" value="S2P-M50_like_1"/>
    <property type="match status" value="1"/>
</dbReference>
<evidence type="ECO:0000256" key="12">
    <source>
        <dbReference type="ARBA" id="ARBA00023136"/>
    </source>
</evidence>
<sequence length="218" mass="23835">MDFDLNTFLYGLATWAIPVLFAITLHEVAHGWVANKLGDSTAKMLGRLSLNPIKHVDPVGTIAVPAVLLLIGSPFLFGWAKPVPVNFNNLKNYRKDMVMVAAAGPGANLLMAVMWILLLIMFSKIIPDDNIARGFMDMSQNGIMINLVLLVFNLLPIPPLDGGRVLSGLLPVSLSRYLDVIEPYGMFIVFGLLYFGVLNQIVAPIVNILADMLASLFL</sequence>
<dbReference type="AlphaFoldDB" id="A0A1Y1QBU1"/>
<protein>
    <submittedName>
        <fullName evidence="15">Site-2 protease family protein</fullName>
    </submittedName>
</protein>
<comment type="caution">
    <text evidence="15">The sequence shown here is derived from an EMBL/GenBank/DDBJ whole genome shotgun (WGS) entry which is preliminary data.</text>
</comment>
<keyword evidence="9" id="KW-0862">Zinc</keyword>
<evidence type="ECO:0000256" key="11">
    <source>
        <dbReference type="ARBA" id="ARBA00023049"/>
    </source>
</evidence>
<feature type="transmembrane region" description="Helical" evidence="13">
    <location>
        <begin position="55"/>
        <end position="77"/>
    </location>
</feature>
<evidence type="ECO:0000256" key="9">
    <source>
        <dbReference type="ARBA" id="ARBA00022833"/>
    </source>
</evidence>
<dbReference type="Proteomes" id="UP000192491">
    <property type="component" value="Unassembled WGS sequence"/>
</dbReference>
<keyword evidence="12 13" id="KW-0472">Membrane</keyword>
<dbReference type="PANTHER" id="PTHR35864:SF1">
    <property type="entry name" value="ZINC METALLOPROTEASE YWHC-RELATED"/>
    <property type="match status" value="1"/>
</dbReference>
<comment type="subcellular location">
    <subcellularLocation>
        <location evidence="2">Cell membrane</location>
        <topology evidence="2">Multi-pass membrane protein</topology>
    </subcellularLocation>
</comment>
<feature type="transmembrane region" description="Helical" evidence="13">
    <location>
        <begin position="184"/>
        <end position="210"/>
    </location>
</feature>
<evidence type="ECO:0000256" key="7">
    <source>
        <dbReference type="ARBA" id="ARBA00022723"/>
    </source>
</evidence>
<evidence type="ECO:0000256" key="13">
    <source>
        <dbReference type="SAM" id="Phobius"/>
    </source>
</evidence>
<dbReference type="InterPro" id="IPR052348">
    <property type="entry name" value="Metallopeptidase_M50B"/>
</dbReference>
<evidence type="ECO:0000256" key="10">
    <source>
        <dbReference type="ARBA" id="ARBA00022989"/>
    </source>
</evidence>
<dbReference type="GO" id="GO:0006508">
    <property type="term" value="P:proteolysis"/>
    <property type="evidence" value="ECO:0007669"/>
    <property type="project" value="UniProtKB-KW"/>
</dbReference>
<keyword evidence="5 15" id="KW-0645">Protease</keyword>
<dbReference type="PANTHER" id="PTHR35864">
    <property type="entry name" value="ZINC METALLOPROTEASE MJ0611-RELATED"/>
    <property type="match status" value="1"/>
</dbReference>
<keyword evidence="8" id="KW-0378">Hydrolase</keyword>
<gene>
    <name evidence="15" type="ORF">BWK73_44135</name>
</gene>
<keyword evidence="11" id="KW-0482">Metalloprotease</keyword>
<keyword evidence="6 13" id="KW-0812">Transmembrane</keyword>
<evidence type="ECO:0000259" key="14">
    <source>
        <dbReference type="Pfam" id="PF02163"/>
    </source>
</evidence>
<feature type="transmembrane region" description="Helical" evidence="13">
    <location>
        <begin position="12"/>
        <end position="34"/>
    </location>
</feature>
<dbReference type="InterPro" id="IPR044537">
    <property type="entry name" value="Rip2-like"/>
</dbReference>
<feature type="transmembrane region" description="Helical" evidence="13">
    <location>
        <begin position="97"/>
        <end position="122"/>
    </location>
</feature>
<feature type="domain" description="Peptidase M50" evidence="14">
    <location>
        <begin position="129"/>
        <end position="173"/>
    </location>
</feature>
<reference evidence="15 16" key="1">
    <citation type="submission" date="2017-01" db="EMBL/GenBank/DDBJ databases">
        <title>Novel large sulfur bacteria in the metagenomes of groundwater-fed chemosynthetic microbial mats in the Lake Huron basin.</title>
        <authorList>
            <person name="Sharrar A.M."/>
            <person name="Flood B.E."/>
            <person name="Bailey J.V."/>
            <person name="Jones D.S."/>
            <person name="Biddanda B."/>
            <person name="Ruberg S.A."/>
            <person name="Marcus D.N."/>
            <person name="Dick G.J."/>
        </authorList>
    </citation>
    <scope>NUCLEOTIDE SEQUENCE [LARGE SCALE GENOMIC DNA]</scope>
    <source>
        <strain evidence="15">A8</strain>
    </source>
</reference>
<organism evidence="15 16">
    <name type="scientific">Thiothrix lacustris</name>
    <dbReference type="NCBI Taxonomy" id="525917"/>
    <lineage>
        <taxon>Bacteria</taxon>
        <taxon>Pseudomonadati</taxon>
        <taxon>Pseudomonadota</taxon>
        <taxon>Gammaproteobacteria</taxon>
        <taxon>Thiotrichales</taxon>
        <taxon>Thiotrichaceae</taxon>
        <taxon>Thiothrix</taxon>
    </lineage>
</organism>
<feature type="transmembrane region" description="Helical" evidence="13">
    <location>
        <begin position="143"/>
        <end position="160"/>
    </location>
</feature>
<evidence type="ECO:0000256" key="3">
    <source>
        <dbReference type="ARBA" id="ARBA00007931"/>
    </source>
</evidence>
<dbReference type="InterPro" id="IPR008915">
    <property type="entry name" value="Peptidase_M50"/>
</dbReference>
<evidence type="ECO:0000256" key="1">
    <source>
        <dbReference type="ARBA" id="ARBA00001947"/>
    </source>
</evidence>
<evidence type="ECO:0000256" key="5">
    <source>
        <dbReference type="ARBA" id="ARBA00022670"/>
    </source>
</evidence>
<evidence type="ECO:0000313" key="15">
    <source>
        <dbReference type="EMBL" id="OQX02010.1"/>
    </source>
</evidence>